<gene>
    <name evidence="2" type="ORF">A3D03_06310</name>
</gene>
<accession>A0A1F6A5S9</accession>
<sequence length="84" mass="9740">MTQSNPCIRCGKERIIAKSWKEQVGKSLLTYTTNICPDPACQKLIDRELKNRNDHLDAIHASSLLRKEENKRNRRKSQSTTQFP</sequence>
<protein>
    <submittedName>
        <fullName evidence="2">Uncharacterized protein</fullName>
    </submittedName>
</protein>
<dbReference type="AlphaFoldDB" id="A0A1F6A5S9"/>
<comment type="caution">
    <text evidence="2">The sequence shown here is derived from an EMBL/GenBank/DDBJ whole genome shotgun (WGS) entry which is preliminary data.</text>
</comment>
<evidence type="ECO:0000256" key="1">
    <source>
        <dbReference type="SAM" id="MobiDB-lite"/>
    </source>
</evidence>
<dbReference type="EMBL" id="MFJN01000060">
    <property type="protein sequence ID" value="OGG20021.1"/>
    <property type="molecule type" value="Genomic_DNA"/>
</dbReference>
<proteinExistence type="predicted"/>
<organism evidence="2 3">
    <name type="scientific">Candidatus Gottesmanbacteria bacterium RIFCSPHIGHO2_02_FULL_40_13</name>
    <dbReference type="NCBI Taxonomy" id="1798384"/>
    <lineage>
        <taxon>Bacteria</taxon>
        <taxon>Candidatus Gottesmaniibacteriota</taxon>
    </lineage>
</organism>
<feature type="region of interest" description="Disordered" evidence="1">
    <location>
        <begin position="62"/>
        <end position="84"/>
    </location>
</feature>
<dbReference type="STRING" id="1798384.A3D03_06310"/>
<dbReference type="Proteomes" id="UP000177092">
    <property type="component" value="Unassembled WGS sequence"/>
</dbReference>
<name>A0A1F6A5S9_9BACT</name>
<evidence type="ECO:0000313" key="3">
    <source>
        <dbReference type="Proteomes" id="UP000177092"/>
    </source>
</evidence>
<reference evidence="2 3" key="1">
    <citation type="journal article" date="2016" name="Nat. Commun.">
        <title>Thousands of microbial genomes shed light on interconnected biogeochemical processes in an aquifer system.</title>
        <authorList>
            <person name="Anantharaman K."/>
            <person name="Brown C.T."/>
            <person name="Hug L.A."/>
            <person name="Sharon I."/>
            <person name="Castelle C.J."/>
            <person name="Probst A.J."/>
            <person name="Thomas B.C."/>
            <person name="Singh A."/>
            <person name="Wilkins M.J."/>
            <person name="Karaoz U."/>
            <person name="Brodie E.L."/>
            <person name="Williams K.H."/>
            <person name="Hubbard S.S."/>
            <person name="Banfield J.F."/>
        </authorList>
    </citation>
    <scope>NUCLEOTIDE SEQUENCE [LARGE SCALE GENOMIC DNA]</scope>
</reference>
<evidence type="ECO:0000313" key="2">
    <source>
        <dbReference type="EMBL" id="OGG20021.1"/>
    </source>
</evidence>